<keyword evidence="2" id="KW-1185">Reference proteome</keyword>
<protein>
    <recommendedName>
        <fullName evidence="3">Retrotransposon gag domain-containing protein</fullName>
    </recommendedName>
</protein>
<comment type="caution">
    <text evidence="1">The sequence shown here is derived from an EMBL/GenBank/DDBJ whole genome shotgun (WGS) entry which is preliminary data.</text>
</comment>
<evidence type="ECO:0008006" key="3">
    <source>
        <dbReference type="Google" id="ProtNLM"/>
    </source>
</evidence>
<dbReference type="EMBL" id="WHUW01000039">
    <property type="protein sequence ID" value="KAF8432545.1"/>
    <property type="molecule type" value="Genomic_DNA"/>
</dbReference>
<sequence>MLTCIWEQVSQATGPVGPEVKVINLPKPGKYSGQDDLEKFDQRLSHLLKYNRTFKVTGPDRDEDRVLYTGLYLEGLATQWYDQEVQDWTFEDNAVDQFDHTRFSHEKGALAYYNDLKCCACRMVQPLDDYSFRRKFLHGLPHSIIRSIHEARGISTKHSTIEEILKEVWHMETAQKAINIHEKESRNPTKGSSPRYV</sequence>
<reference evidence="1" key="2">
    <citation type="journal article" date="2020" name="Nat. Commun.">
        <title>Large-scale genome sequencing of mycorrhizal fungi provides insights into the early evolution of symbiotic traits.</title>
        <authorList>
            <person name="Miyauchi S."/>
            <person name="Kiss E."/>
            <person name="Kuo A."/>
            <person name="Drula E."/>
            <person name="Kohler A."/>
            <person name="Sanchez-Garcia M."/>
            <person name="Morin E."/>
            <person name="Andreopoulos B."/>
            <person name="Barry K.W."/>
            <person name="Bonito G."/>
            <person name="Buee M."/>
            <person name="Carver A."/>
            <person name="Chen C."/>
            <person name="Cichocki N."/>
            <person name="Clum A."/>
            <person name="Culley D."/>
            <person name="Crous P.W."/>
            <person name="Fauchery L."/>
            <person name="Girlanda M."/>
            <person name="Hayes R.D."/>
            <person name="Keri Z."/>
            <person name="LaButti K."/>
            <person name="Lipzen A."/>
            <person name="Lombard V."/>
            <person name="Magnuson J."/>
            <person name="Maillard F."/>
            <person name="Murat C."/>
            <person name="Nolan M."/>
            <person name="Ohm R.A."/>
            <person name="Pangilinan J."/>
            <person name="Pereira M.F."/>
            <person name="Perotto S."/>
            <person name="Peter M."/>
            <person name="Pfister S."/>
            <person name="Riley R."/>
            <person name="Sitrit Y."/>
            <person name="Stielow J.B."/>
            <person name="Szollosi G."/>
            <person name="Zifcakova L."/>
            <person name="Stursova M."/>
            <person name="Spatafora J.W."/>
            <person name="Tedersoo L."/>
            <person name="Vaario L.M."/>
            <person name="Yamada A."/>
            <person name="Yan M."/>
            <person name="Wang P."/>
            <person name="Xu J."/>
            <person name="Bruns T."/>
            <person name="Baldrian P."/>
            <person name="Vilgalys R."/>
            <person name="Dunand C."/>
            <person name="Henrissat B."/>
            <person name="Grigoriev I.V."/>
            <person name="Hibbett D."/>
            <person name="Nagy L.G."/>
            <person name="Martin F.M."/>
        </authorList>
    </citation>
    <scope>NUCLEOTIDE SEQUENCE</scope>
    <source>
        <strain evidence="1">BED1</strain>
    </source>
</reference>
<name>A0AAD4BKE6_BOLED</name>
<proteinExistence type="predicted"/>
<evidence type="ECO:0000313" key="1">
    <source>
        <dbReference type="EMBL" id="KAF8432545.1"/>
    </source>
</evidence>
<dbReference type="Proteomes" id="UP001194468">
    <property type="component" value="Unassembled WGS sequence"/>
</dbReference>
<evidence type="ECO:0000313" key="2">
    <source>
        <dbReference type="Proteomes" id="UP001194468"/>
    </source>
</evidence>
<gene>
    <name evidence="1" type="ORF">L210DRAFT_961582</name>
</gene>
<accession>A0AAD4BKE6</accession>
<organism evidence="1 2">
    <name type="scientific">Boletus edulis BED1</name>
    <dbReference type="NCBI Taxonomy" id="1328754"/>
    <lineage>
        <taxon>Eukaryota</taxon>
        <taxon>Fungi</taxon>
        <taxon>Dikarya</taxon>
        <taxon>Basidiomycota</taxon>
        <taxon>Agaricomycotina</taxon>
        <taxon>Agaricomycetes</taxon>
        <taxon>Agaricomycetidae</taxon>
        <taxon>Boletales</taxon>
        <taxon>Boletineae</taxon>
        <taxon>Boletaceae</taxon>
        <taxon>Boletoideae</taxon>
        <taxon>Boletus</taxon>
    </lineage>
</organism>
<reference evidence="1" key="1">
    <citation type="submission" date="2019-10" db="EMBL/GenBank/DDBJ databases">
        <authorList>
            <consortium name="DOE Joint Genome Institute"/>
            <person name="Kuo A."/>
            <person name="Miyauchi S."/>
            <person name="Kiss E."/>
            <person name="Drula E."/>
            <person name="Kohler A."/>
            <person name="Sanchez-Garcia M."/>
            <person name="Andreopoulos B."/>
            <person name="Barry K.W."/>
            <person name="Bonito G."/>
            <person name="Buee M."/>
            <person name="Carver A."/>
            <person name="Chen C."/>
            <person name="Cichocki N."/>
            <person name="Clum A."/>
            <person name="Culley D."/>
            <person name="Crous P.W."/>
            <person name="Fauchery L."/>
            <person name="Girlanda M."/>
            <person name="Hayes R."/>
            <person name="Keri Z."/>
            <person name="LaButti K."/>
            <person name="Lipzen A."/>
            <person name="Lombard V."/>
            <person name="Magnuson J."/>
            <person name="Maillard F."/>
            <person name="Morin E."/>
            <person name="Murat C."/>
            <person name="Nolan M."/>
            <person name="Ohm R."/>
            <person name="Pangilinan J."/>
            <person name="Pereira M."/>
            <person name="Perotto S."/>
            <person name="Peter M."/>
            <person name="Riley R."/>
            <person name="Sitrit Y."/>
            <person name="Stielow B."/>
            <person name="Szollosi G."/>
            <person name="Zifcakova L."/>
            <person name="Stursova M."/>
            <person name="Spatafora J.W."/>
            <person name="Tedersoo L."/>
            <person name="Vaario L.-M."/>
            <person name="Yamada A."/>
            <person name="Yan M."/>
            <person name="Wang P."/>
            <person name="Xu J."/>
            <person name="Bruns T."/>
            <person name="Baldrian P."/>
            <person name="Vilgalys R."/>
            <person name="Henrissat B."/>
            <person name="Grigoriev I.V."/>
            <person name="Hibbett D."/>
            <person name="Nagy L.G."/>
            <person name="Martin F.M."/>
        </authorList>
    </citation>
    <scope>NUCLEOTIDE SEQUENCE</scope>
    <source>
        <strain evidence="1">BED1</strain>
    </source>
</reference>
<dbReference type="AlphaFoldDB" id="A0AAD4BKE6"/>